<evidence type="ECO:0000313" key="7">
    <source>
        <dbReference type="EMBL" id="KAL1585242.1"/>
    </source>
</evidence>
<dbReference type="PANTHER" id="PTHR45649:SF41">
    <property type="entry name" value="TRANSPORTER, PUTATIVE (EUROFUNG)-RELATED"/>
    <property type="match status" value="1"/>
</dbReference>
<dbReference type="AlphaFoldDB" id="A0AB34KMF1"/>
<sequence>MNQEDLKRFEYDVSVPAKYRGTTADQRDMAMLGKKQVLRRNFKFVTMLGFASTVMASWEVLLVLFKLTLLTGGFANLFWGFLVNVCGMLFVYASIAELASMSPTAGGQYHWVSEFAPQRVQKPLSYLVGWLSAIGWQVYLAGVCFMVSGIIQALIALNDESYVPQRWHATLITIAIIAAAIIFNTFLAVKLPLIEGILLGLHICGVFAIVIPLWVMGSRAPAETALLTYVNQGGWDSMGLAALIGMVTPLNVLIGYDCSVHMSEEISDSSLVLPRAIMWSVAPNALLGLLVIITLAFTSGDLERVLSTPTGEPFIQIFYDVTGSRAAATVMASIVVILLCSCCFSEVATSSRQLWSFARDRGFPASSWLSEVQPGWNIPVRAVLVSFVVVSALACINIGSTTALRSISSLGAVAILSSYVVVIGTLIWRRLYGAPLPPRRWSLGRFGLPVNIIAVCFILPMWFFAFWPVATPVTVESMNWASVIFSGVLGIAAVYYVVRGRFEYDGPVALVKREE</sequence>
<feature type="transmembrane region" description="Helical" evidence="6">
    <location>
        <begin position="382"/>
        <end position="400"/>
    </location>
</feature>
<dbReference type="InterPro" id="IPR002293">
    <property type="entry name" value="AA/rel_permease1"/>
</dbReference>
<feature type="transmembrane region" description="Helical" evidence="6">
    <location>
        <begin position="167"/>
        <end position="189"/>
    </location>
</feature>
<evidence type="ECO:0008006" key="9">
    <source>
        <dbReference type="Google" id="ProtNLM"/>
    </source>
</evidence>
<feature type="transmembrane region" description="Helical" evidence="6">
    <location>
        <begin position="77"/>
        <end position="95"/>
    </location>
</feature>
<feature type="transmembrane region" description="Helical" evidence="6">
    <location>
        <begin position="479"/>
        <end position="498"/>
    </location>
</feature>
<dbReference type="Proteomes" id="UP000803884">
    <property type="component" value="Unassembled WGS sequence"/>
</dbReference>
<keyword evidence="3 6" id="KW-0812">Transmembrane</keyword>
<feature type="transmembrane region" description="Helical" evidence="6">
    <location>
        <begin position="326"/>
        <end position="349"/>
    </location>
</feature>
<gene>
    <name evidence="7" type="ORF">WHR41_05808</name>
</gene>
<comment type="subcellular location">
    <subcellularLocation>
        <location evidence="1">Membrane</location>
        <topology evidence="1">Multi-pass membrane protein</topology>
    </subcellularLocation>
</comment>
<evidence type="ECO:0000313" key="8">
    <source>
        <dbReference type="Proteomes" id="UP000803884"/>
    </source>
</evidence>
<keyword evidence="2" id="KW-0813">Transport</keyword>
<feature type="transmembrane region" description="Helical" evidence="6">
    <location>
        <begin position="276"/>
        <end position="297"/>
    </location>
</feature>
<evidence type="ECO:0000256" key="3">
    <source>
        <dbReference type="ARBA" id="ARBA00022692"/>
    </source>
</evidence>
<accession>A0AB34KMF1</accession>
<feature type="transmembrane region" description="Helical" evidence="6">
    <location>
        <begin position="127"/>
        <end position="155"/>
    </location>
</feature>
<organism evidence="7 8">
    <name type="scientific">Cladosporium halotolerans</name>
    <dbReference type="NCBI Taxonomy" id="1052096"/>
    <lineage>
        <taxon>Eukaryota</taxon>
        <taxon>Fungi</taxon>
        <taxon>Dikarya</taxon>
        <taxon>Ascomycota</taxon>
        <taxon>Pezizomycotina</taxon>
        <taxon>Dothideomycetes</taxon>
        <taxon>Dothideomycetidae</taxon>
        <taxon>Cladosporiales</taxon>
        <taxon>Cladosporiaceae</taxon>
        <taxon>Cladosporium</taxon>
    </lineage>
</organism>
<evidence type="ECO:0000256" key="2">
    <source>
        <dbReference type="ARBA" id="ARBA00022448"/>
    </source>
</evidence>
<dbReference type="Gene3D" id="1.20.1740.10">
    <property type="entry name" value="Amino acid/polyamine transporter I"/>
    <property type="match status" value="1"/>
</dbReference>
<evidence type="ECO:0000256" key="4">
    <source>
        <dbReference type="ARBA" id="ARBA00022989"/>
    </source>
</evidence>
<dbReference type="EMBL" id="JAAQHG020000020">
    <property type="protein sequence ID" value="KAL1585242.1"/>
    <property type="molecule type" value="Genomic_DNA"/>
</dbReference>
<feature type="transmembrane region" description="Helical" evidence="6">
    <location>
        <begin position="237"/>
        <end position="256"/>
    </location>
</feature>
<dbReference type="GO" id="GO:0016020">
    <property type="term" value="C:membrane"/>
    <property type="evidence" value="ECO:0007669"/>
    <property type="project" value="UniProtKB-SubCell"/>
</dbReference>
<keyword evidence="4 6" id="KW-1133">Transmembrane helix</keyword>
<feature type="transmembrane region" description="Helical" evidence="6">
    <location>
        <begin position="196"/>
        <end position="217"/>
    </location>
</feature>
<feature type="transmembrane region" description="Helical" evidence="6">
    <location>
        <begin position="448"/>
        <end position="467"/>
    </location>
</feature>
<reference evidence="7 8" key="1">
    <citation type="journal article" date="2020" name="Microbiol. Resour. Announc.">
        <title>Draft Genome Sequence of a Cladosporium Species Isolated from the Mesophotic Ascidian Didemnum maculosum.</title>
        <authorList>
            <person name="Gioti A."/>
            <person name="Siaperas R."/>
            <person name="Nikolaivits E."/>
            <person name="Le Goff G."/>
            <person name="Ouazzani J."/>
            <person name="Kotoulas G."/>
            <person name="Topakas E."/>
        </authorList>
    </citation>
    <scope>NUCLEOTIDE SEQUENCE [LARGE SCALE GENOMIC DNA]</scope>
    <source>
        <strain evidence="7 8">TM138-S3</strain>
    </source>
</reference>
<name>A0AB34KMF1_9PEZI</name>
<dbReference type="GeneID" id="96007251"/>
<keyword evidence="5 6" id="KW-0472">Membrane</keyword>
<proteinExistence type="predicted"/>
<feature type="transmembrane region" description="Helical" evidence="6">
    <location>
        <begin position="406"/>
        <end position="428"/>
    </location>
</feature>
<evidence type="ECO:0000256" key="5">
    <source>
        <dbReference type="ARBA" id="ARBA00023136"/>
    </source>
</evidence>
<evidence type="ECO:0000256" key="6">
    <source>
        <dbReference type="SAM" id="Phobius"/>
    </source>
</evidence>
<dbReference type="GO" id="GO:0022857">
    <property type="term" value="F:transmembrane transporter activity"/>
    <property type="evidence" value="ECO:0007669"/>
    <property type="project" value="InterPro"/>
</dbReference>
<dbReference type="RefSeq" id="XP_069228348.1">
    <property type="nucleotide sequence ID" value="XM_069374413.1"/>
</dbReference>
<dbReference type="PANTHER" id="PTHR45649">
    <property type="entry name" value="AMINO-ACID PERMEASE BAT1"/>
    <property type="match status" value="1"/>
</dbReference>
<dbReference type="PIRSF" id="PIRSF006060">
    <property type="entry name" value="AA_transporter"/>
    <property type="match status" value="1"/>
</dbReference>
<comment type="caution">
    <text evidence="7">The sequence shown here is derived from an EMBL/GenBank/DDBJ whole genome shotgun (WGS) entry which is preliminary data.</text>
</comment>
<keyword evidence="8" id="KW-1185">Reference proteome</keyword>
<feature type="transmembrane region" description="Helical" evidence="6">
    <location>
        <begin position="44"/>
        <end position="65"/>
    </location>
</feature>
<evidence type="ECO:0000256" key="1">
    <source>
        <dbReference type="ARBA" id="ARBA00004141"/>
    </source>
</evidence>
<protein>
    <recommendedName>
        <fullName evidence="9">Amino acid transporter</fullName>
    </recommendedName>
</protein>
<dbReference type="Pfam" id="PF13520">
    <property type="entry name" value="AA_permease_2"/>
    <property type="match status" value="1"/>
</dbReference>